<evidence type="ECO:0000256" key="2">
    <source>
        <dbReference type="ARBA" id="ARBA00008814"/>
    </source>
</evidence>
<accession>A0ABM9BQ23</accession>
<evidence type="ECO:0000256" key="3">
    <source>
        <dbReference type="ARBA" id="ARBA00022448"/>
    </source>
</evidence>
<keyword evidence="3" id="KW-0813">Transport</keyword>
<feature type="chain" id="PRO_5046025428" evidence="5">
    <location>
        <begin position="27"/>
        <end position="320"/>
    </location>
</feature>
<reference evidence="7" key="1">
    <citation type="submission" date="2022-01" db="EMBL/GenBank/DDBJ databases">
        <authorList>
            <person name="Criscuolo A."/>
        </authorList>
    </citation>
    <scope>NUCLEOTIDE SEQUENCE</scope>
    <source>
        <strain evidence="7">CIP111892</strain>
    </source>
</reference>
<name>A0ABM9BQ23_9BACL</name>
<feature type="signal peptide" evidence="5">
    <location>
        <begin position="1"/>
        <end position="26"/>
    </location>
</feature>
<evidence type="ECO:0000259" key="6">
    <source>
        <dbReference type="PROSITE" id="PS50983"/>
    </source>
</evidence>
<dbReference type="InterPro" id="IPR002491">
    <property type="entry name" value="ABC_transptr_periplasmic_BD"/>
</dbReference>
<dbReference type="PANTHER" id="PTHR30532:SF10">
    <property type="entry name" value="IRON-UPTAKE SYSTEM-BINDING PROTEIN"/>
    <property type="match status" value="1"/>
</dbReference>
<keyword evidence="4 5" id="KW-0732">Signal</keyword>
<proteinExistence type="inferred from homology"/>
<feature type="domain" description="Fe/B12 periplasmic-binding" evidence="6">
    <location>
        <begin position="58"/>
        <end position="319"/>
    </location>
</feature>
<gene>
    <name evidence="7" type="primary">feuA</name>
    <name evidence="7" type="ORF">PAECIP111892_00505</name>
</gene>
<sequence length="320" mass="34596">MLKGLKGLVLASVMVLGIGSAVSVNAAPVNVGKATTSATQKITYKGKVYTVPAKTDNIVIAGALEALEDALVLNFKPKGALTVGGKFPAMFSKITSGVTPVGEKMEPNFETILKLKPAVILSSTKFPAETNEKLAKIATTIPVSHIATDWMDNLKLLAALTGKQNESTAAILKYQNELKVAKVKLAPKFKNKTVMALRIRTGNLFLYPQDIFFNRSLYADLGAAVPKEVQQAKAQQNISLEAFAAINPDYLFVQFSPDENKDNPKALEELQKNPIWKSLKAVKSGNVYVNLVDPLAQGGTAYSKFTFLEALMKTKLYTGK</sequence>
<dbReference type="Pfam" id="PF01497">
    <property type="entry name" value="Peripla_BP_2"/>
    <property type="match status" value="1"/>
</dbReference>
<evidence type="ECO:0000256" key="1">
    <source>
        <dbReference type="ARBA" id="ARBA00004196"/>
    </source>
</evidence>
<protein>
    <submittedName>
        <fullName evidence="7">Iron-uptake system-binding protein</fullName>
    </submittedName>
</protein>
<evidence type="ECO:0000256" key="4">
    <source>
        <dbReference type="ARBA" id="ARBA00022729"/>
    </source>
</evidence>
<evidence type="ECO:0000313" key="7">
    <source>
        <dbReference type="EMBL" id="CAH1191128.1"/>
    </source>
</evidence>
<dbReference type="RefSeq" id="WP_236329445.1">
    <property type="nucleotide sequence ID" value="NZ_CAKMMG010000001.1"/>
</dbReference>
<dbReference type="InterPro" id="IPR051313">
    <property type="entry name" value="Bact_iron-sidero_bind"/>
</dbReference>
<evidence type="ECO:0000313" key="8">
    <source>
        <dbReference type="Proteomes" id="UP000838324"/>
    </source>
</evidence>
<organism evidence="7 8">
    <name type="scientific">Paenibacillus auburnensis</name>
    <dbReference type="NCBI Taxonomy" id="2905649"/>
    <lineage>
        <taxon>Bacteria</taxon>
        <taxon>Bacillati</taxon>
        <taxon>Bacillota</taxon>
        <taxon>Bacilli</taxon>
        <taxon>Bacillales</taxon>
        <taxon>Paenibacillaceae</taxon>
        <taxon>Paenibacillus</taxon>
    </lineage>
</organism>
<dbReference type="PANTHER" id="PTHR30532">
    <property type="entry name" value="IRON III DICITRATE-BINDING PERIPLASMIC PROTEIN"/>
    <property type="match status" value="1"/>
</dbReference>
<comment type="subcellular location">
    <subcellularLocation>
        <location evidence="1">Cell envelope</location>
    </subcellularLocation>
</comment>
<dbReference type="Gene3D" id="3.40.50.1980">
    <property type="entry name" value="Nitrogenase molybdenum iron protein domain"/>
    <property type="match status" value="2"/>
</dbReference>
<keyword evidence="8" id="KW-1185">Reference proteome</keyword>
<evidence type="ECO:0000256" key="5">
    <source>
        <dbReference type="SAM" id="SignalP"/>
    </source>
</evidence>
<dbReference type="EMBL" id="CAKMMG010000001">
    <property type="protein sequence ID" value="CAH1191128.1"/>
    <property type="molecule type" value="Genomic_DNA"/>
</dbReference>
<comment type="caution">
    <text evidence="7">The sequence shown here is derived from an EMBL/GenBank/DDBJ whole genome shotgun (WGS) entry which is preliminary data.</text>
</comment>
<dbReference type="PROSITE" id="PS50983">
    <property type="entry name" value="FE_B12_PBP"/>
    <property type="match status" value="1"/>
</dbReference>
<comment type="similarity">
    <text evidence="2">Belongs to the bacterial solute-binding protein 8 family.</text>
</comment>
<dbReference type="Proteomes" id="UP000838324">
    <property type="component" value="Unassembled WGS sequence"/>
</dbReference>
<dbReference type="SUPFAM" id="SSF53807">
    <property type="entry name" value="Helical backbone' metal receptor"/>
    <property type="match status" value="1"/>
</dbReference>